<evidence type="ECO:0000313" key="2">
    <source>
        <dbReference type="Proteomes" id="UP000237438"/>
    </source>
</evidence>
<evidence type="ECO:0000313" key="1">
    <source>
        <dbReference type="EMBL" id="POS81850.1"/>
    </source>
</evidence>
<feature type="non-terminal residue" evidence="1">
    <location>
        <position position="1"/>
    </location>
</feature>
<sequence length="246" mass="27951">SCGALWNISPVAAKRAVGMIEKSVDILQRVLKIMTRNPKLWTERLPKATFEVNKREIAHLAYSPSEIFLGFNPSGPLEVKYKVERRQSPGEVMKIDLGSVLPEDNEHADNVINFIAKRIDERKIALGRSDWYKNKAAQRHDLGIRGQNEYSPGELVMLYDHRQAGTKLRPTWRGPFVVIGFGGNVGKSYKLRQINGTPIPRHYHGDSIKKFRLREGYLVTGEEESLPIFQSIRLGSASFKLPRDSR</sequence>
<comment type="caution">
    <text evidence="1">The sequence shown here is derived from an EMBL/GenBank/DDBJ whole genome shotgun (WGS) entry which is preliminary data.</text>
</comment>
<dbReference type="EMBL" id="PEDP01006776">
    <property type="protein sequence ID" value="POS81850.1"/>
    <property type="molecule type" value="Genomic_DNA"/>
</dbReference>
<dbReference type="AlphaFoldDB" id="A0A2S4PIJ4"/>
<organism evidence="1 2">
    <name type="scientific">Erysiphe pulchra</name>
    <dbReference type="NCBI Taxonomy" id="225359"/>
    <lineage>
        <taxon>Eukaryota</taxon>
        <taxon>Fungi</taxon>
        <taxon>Dikarya</taxon>
        <taxon>Ascomycota</taxon>
        <taxon>Pezizomycotina</taxon>
        <taxon>Leotiomycetes</taxon>
        <taxon>Erysiphales</taxon>
        <taxon>Erysiphaceae</taxon>
        <taxon>Erysiphe</taxon>
    </lineage>
</organism>
<dbReference type="Proteomes" id="UP000237438">
    <property type="component" value="Unassembled WGS sequence"/>
</dbReference>
<dbReference type="STRING" id="225359.A0A2S4PIJ4"/>
<dbReference type="OrthoDB" id="3591789at2759"/>
<dbReference type="Gene3D" id="3.30.420.10">
    <property type="entry name" value="Ribonuclease H-like superfamily/Ribonuclease H"/>
    <property type="match status" value="1"/>
</dbReference>
<dbReference type="InterPro" id="IPR036397">
    <property type="entry name" value="RNaseH_sf"/>
</dbReference>
<protein>
    <submittedName>
        <fullName evidence="1">Uncharacterized protein</fullName>
    </submittedName>
</protein>
<name>A0A2S4PIJ4_9PEZI</name>
<proteinExistence type="predicted"/>
<gene>
    <name evidence="1" type="ORF">EPUL_006718</name>
</gene>
<keyword evidence="2" id="KW-1185">Reference proteome</keyword>
<reference evidence="1 2" key="1">
    <citation type="submission" date="2017-10" db="EMBL/GenBank/DDBJ databases">
        <title>Development of genomic resources for the powdery mildew, Erysiphe pulchra.</title>
        <authorList>
            <person name="Wadl P.A."/>
            <person name="Mack B.M."/>
            <person name="Moore G."/>
            <person name="Beltz S.B."/>
        </authorList>
    </citation>
    <scope>NUCLEOTIDE SEQUENCE [LARGE SCALE GENOMIC DNA]</scope>
    <source>
        <strain evidence="1">Cflorida</strain>
    </source>
</reference>
<accession>A0A2S4PIJ4</accession>
<dbReference type="GO" id="GO:0003676">
    <property type="term" value="F:nucleic acid binding"/>
    <property type="evidence" value="ECO:0007669"/>
    <property type="project" value="InterPro"/>
</dbReference>